<proteinExistence type="predicted"/>
<keyword evidence="3" id="KW-1185">Reference proteome</keyword>
<feature type="compositionally biased region" description="Polar residues" evidence="1">
    <location>
        <begin position="1"/>
        <end position="16"/>
    </location>
</feature>
<gene>
    <name evidence="2" type="ORF">AT959_03065</name>
</gene>
<evidence type="ECO:0000313" key="2">
    <source>
        <dbReference type="EMBL" id="KXB32056.1"/>
    </source>
</evidence>
<feature type="region of interest" description="Disordered" evidence="1">
    <location>
        <begin position="1"/>
        <end position="29"/>
    </location>
</feature>
<dbReference type="STRING" id="281362.AT959_03065"/>
<name>A0A133XMB3_9RHOO</name>
<dbReference type="AlphaFoldDB" id="A0A133XMB3"/>
<dbReference type="EMBL" id="LODL01000007">
    <property type="protein sequence ID" value="KXB32056.1"/>
    <property type="molecule type" value="Genomic_DNA"/>
</dbReference>
<accession>A0A133XMB3</accession>
<dbReference type="Proteomes" id="UP000070186">
    <property type="component" value="Unassembled WGS sequence"/>
</dbReference>
<comment type="caution">
    <text evidence="2">The sequence shown here is derived from an EMBL/GenBank/DDBJ whole genome shotgun (WGS) entry which is preliminary data.</text>
</comment>
<reference evidence="2 3" key="1">
    <citation type="submission" date="2015-12" db="EMBL/GenBank/DDBJ databases">
        <title>Nitrous oxide reduction kinetics distinguish bacteria harboring typical versus atypical NosZ.</title>
        <authorList>
            <person name="Yoon S."/>
            <person name="Nissen S."/>
            <person name="Park D."/>
            <person name="Sanford R.A."/>
            <person name="Loeffler F.E."/>
        </authorList>
    </citation>
    <scope>NUCLEOTIDE SEQUENCE [LARGE SCALE GENOMIC DNA]</scope>
    <source>
        <strain evidence="2 3">ATCC BAA-841</strain>
    </source>
</reference>
<dbReference type="RefSeq" id="WP_066880485.1">
    <property type="nucleotide sequence ID" value="NZ_LODL01000007.1"/>
</dbReference>
<evidence type="ECO:0000256" key="1">
    <source>
        <dbReference type="SAM" id="MobiDB-lite"/>
    </source>
</evidence>
<sequence>MASLNRNQGASPNASVQVGRDTSRAGDAELSNFDLRDALADITVRETSFSEFLAALRQNGQRPA</sequence>
<organism evidence="2 3">
    <name type="scientific">Dechloromonas denitrificans</name>
    <dbReference type="NCBI Taxonomy" id="281362"/>
    <lineage>
        <taxon>Bacteria</taxon>
        <taxon>Pseudomonadati</taxon>
        <taxon>Pseudomonadota</taxon>
        <taxon>Betaproteobacteria</taxon>
        <taxon>Rhodocyclales</taxon>
        <taxon>Azonexaceae</taxon>
        <taxon>Dechloromonas</taxon>
    </lineage>
</organism>
<protein>
    <submittedName>
        <fullName evidence="2">Uncharacterized protein</fullName>
    </submittedName>
</protein>
<evidence type="ECO:0000313" key="3">
    <source>
        <dbReference type="Proteomes" id="UP000070186"/>
    </source>
</evidence>